<evidence type="ECO:0000313" key="2">
    <source>
        <dbReference type="EMBL" id="KMO77709.1"/>
    </source>
</evidence>
<dbReference type="GO" id="GO:0004039">
    <property type="term" value="F:allophanate hydrolase activity"/>
    <property type="evidence" value="ECO:0007669"/>
    <property type="project" value="UniProtKB-EC"/>
</dbReference>
<reference evidence="2 3" key="1">
    <citation type="journal article" date="2015" name="Genome Biol. Evol.">
        <title>Characterization of Three Mycobacterium spp. with Potential Use in Bioremediation by Genome Sequencing and Comparative Genomics.</title>
        <authorList>
            <person name="Das S."/>
            <person name="Pettersson B.M."/>
            <person name="Behra P.R."/>
            <person name="Ramesh M."/>
            <person name="Dasgupta S."/>
            <person name="Bhattacharya A."/>
            <person name="Kirsebom L.A."/>
        </authorList>
    </citation>
    <scope>NUCLEOTIDE SEQUENCE [LARGE SCALE GENOMIC DNA]</scope>
    <source>
        <strain evidence="2 3">DSM 44075</strain>
    </source>
</reference>
<evidence type="ECO:0000259" key="1">
    <source>
        <dbReference type="Pfam" id="PF21986"/>
    </source>
</evidence>
<dbReference type="InterPro" id="IPR053844">
    <property type="entry name" value="AH_C"/>
</dbReference>
<accession>A0A0J6W5E2</accession>
<name>A0A0J6W5E2_9MYCO</name>
<feature type="domain" description="Allophanate hydrolase C-terminal" evidence="1">
    <location>
        <begin position="169"/>
        <end position="291"/>
    </location>
</feature>
<keyword evidence="2" id="KW-0378">Hydrolase</keyword>
<dbReference type="Proteomes" id="UP000036313">
    <property type="component" value="Unassembled WGS sequence"/>
</dbReference>
<protein>
    <submittedName>
        <fullName evidence="2">Allophanate hydrolase</fullName>
        <ecNumber evidence="2">3.5.1.54</ecNumber>
    </submittedName>
</protein>
<dbReference type="Gene3D" id="3.10.490.10">
    <property type="entry name" value="Gamma-glutamyl cyclotransferase-like"/>
    <property type="match status" value="1"/>
</dbReference>
<dbReference type="EC" id="3.5.1.54" evidence="2"/>
<sequence>MAADLTSLPGVRLVPRTQVPPDAVGIMPTAAVVPDPVVVLAPDLDTADRAMPALAGDPHRGRWPADVRFAAPPHAVIGAGSALPAEVRRALPTIHSLPEVPTAVPDGVDAIVTTEFRRGDFCGVAVRVADTSVWVLARPFDDAVALDLAATLLGREWTDVWPLAVAGPVELVVFGAHLRGGPLAHQLTDLGARWAGEITTAPRYRMTVVPSSPTKPAVSRVAEGAAGAALYGQRWLMSAAALGRFLVVLPPPMQLGKVECADGSWRTGFGCDASAAAGVDVTAYGSWPAAVAAGAV</sequence>
<evidence type="ECO:0000313" key="3">
    <source>
        <dbReference type="Proteomes" id="UP000036313"/>
    </source>
</evidence>
<dbReference type="EMBL" id="JYNU01000009">
    <property type="protein sequence ID" value="KMO77709.1"/>
    <property type="molecule type" value="Genomic_DNA"/>
</dbReference>
<dbReference type="PATRIC" id="fig|1807.14.peg.1624"/>
<organism evidence="2 3">
    <name type="scientific">Mycolicibacterium obuense</name>
    <dbReference type="NCBI Taxonomy" id="1807"/>
    <lineage>
        <taxon>Bacteria</taxon>
        <taxon>Bacillati</taxon>
        <taxon>Actinomycetota</taxon>
        <taxon>Actinomycetes</taxon>
        <taxon>Mycobacteriales</taxon>
        <taxon>Mycobacteriaceae</taxon>
        <taxon>Mycolicibacterium</taxon>
    </lineage>
</organism>
<comment type="caution">
    <text evidence="2">The sequence shown here is derived from an EMBL/GenBank/DDBJ whole genome shotgun (WGS) entry which is preliminary data.</text>
</comment>
<dbReference type="AlphaFoldDB" id="A0A0J6W5E2"/>
<dbReference type="RefSeq" id="WP_053079322.1">
    <property type="nucleotide sequence ID" value="NZ_JYNU01000009.1"/>
</dbReference>
<proteinExistence type="predicted"/>
<gene>
    <name evidence="2" type="primary">atzF_2</name>
    <name evidence="2" type="ORF">MOBUDSM44075_01615</name>
</gene>
<dbReference type="Pfam" id="PF21986">
    <property type="entry name" value="AH_C"/>
    <property type="match status" value="1"/>
</dbReference>